<dbReference type="InterPro" id="IPR010994">
    <property type="entry name" value="RuvA_2-like"/>
</dbReference>
<comment type="caution">
    <text evidence="5">The sequence shown here is derived from an EMBL/GenBank/DDBJ whole genome shotgun (WGS) entry which is preliminary data.</text>
</comment>
<dbReference type="PANTHER" id="PTHR43788:SF6">
    <property type="entry name" value="DNA HELICASE B"/>
    <property type="match status" value="1"/>
</dbReference>
<comment type="function">
    <text evidence="3">DNA-dependent ATPase and ATP-dependent 5'-3' DNA helicase. Has no activity on blunt DNA or DNA with 3'-overhangs, requires at least 10 bases of 5'-ssDNA for helicase activity.</text>
</comment>
<feature type="domain" description="AAA+ ATPase" evidence="4">
    <location>
        <begin position="335"/>
        <end position="517"/>
    </location>
</feature>
<dbReference type="HAMAP" id="MF_01488">
    <property type="entry name" value="RecD2"/>
    <property type="match status" value="1"/>
</dbReference>
<keyword evidence="3" id="KW-0378">Hydrolase</keyword>
<proteinExistence type="inferred from homology"/>
<keyword evidence="1 3" id="KW-0547">Nucleotide-binding</keyword>
<dbReference type="GO" id="GO:0016887">
    <property type="term" value="F:ATP hydrolysis activity"/>
    <property type="evidence" value="ECO:0007669"/>
    <property type="project" value="RHEA"/>
</dbReference>
<dbReference type="GO" id="GO:0009338">
    <property type="term" value="C:exodeoxyribonuclease V complex"/>
    <property type="evidence" value="ECO:0007669"/>
    <property type="project" value="TreeGrafter"/>
</dbReference>
<dbReference type="CDD" id="cd18809">
    <property type="entry name" value="SF1_C_RecD"/>
    <property type="match status" value="1"/>
</dbReference>
<dbReference type="Pfam" id="PF13538">
    <property type="entry name" value="UvrD_C_2"/>
    <property type="match status" value="1"/>
</dbReference>
<dbReference type="Proteomes" id="UP000309544">
    <property type="component" value="Unassembled WGS sequence"/>
</dbReference>
<dbReference type="Gene3D" id="1.10.10.2220">
    <property type="match status" value="1"/>
</dbReference>
<comment type="similarity">
    <text evidence="3">Belongs to the RecD family. RecD2 subfamily.</text>
</comment>
<evidence type="ECO:0000256" key="2">
    <source>
        <dbReference type="ARBA" id="ARBA00022840"/>
    </source>
</evidence>
<dbReference type="Gene3D" id="2.30.30.940">
    <property type="match status" value="1"/>
</dbReference>
<dbReference type="Pfam" id="PF14490">
    <property type="entry name" value="HHH_RecD2"/>
    <property type="match status" value="1"/>
</dbReference>
<name>A0A5C4RXY8_PROVB</name>
<dbReference type="Pfam" id="PF23139">
    <property type="entry name" value="OB_YrrC"/>
    <property type="match status" value="1"/>
</dbReference>
<keyword evidence="3" id="KW-0413">Isomerase</keyword>
<dbReference type="SMART" id="SM00382">
    <property type="entry name" value="AAA"/>
    <property type="match status" value="1"/>
</dbReference>
<dbReference type="RefSeq" id="WP_139626868.1">
    <property type="nucleotide sequence ID" value="NZ_VDCI01000010.1"/>
</dbReference>
<dbReference type="GO" id="GO:0005524">
    <property type="term" value="F:ATP binding"/>
    <property type="evidence" value="ECO:0007669"/>
    <property type="project" value="UniProtKB-UniRule"/>
</dbReference>
<sequence length="720" mass="78404">MSETLSGVVERVTFHSDESGFSVLRVRVPGYAEAVTITGLVAAVTPGESIEADGEWINDRRYGMQFKAGDLSVVTPATIDGIERYLASGMVRGIGPFFARQLVNAFGTEVFSVIENEPGRLRELQGFGEKRVKMVTESWDEQKAVRDIMVFLQSHGVGTARAVRIYKTYGDRAIQLVTSNPYRLVLDIQGIGFRIADTIALKLGIAQDSLLRVQAGVRHVLQDFAADGHCAVREPDLLKASRELLDVDEETLGKALKEEVIHGAIVQEEIEGVPCYFQASFFRAESSVALRLAAIISGPTPWGELDAEESVAWVERRTGMQLSASQVEAVKLAISTKLLVITGGPGVGKTTLLNAILQILRKEDIKVALCAPTGRAAKRLSESTGLEAKTIHRLLEFDPKSFDFRHNRQNPIKAGLVVVDEASMIDISLMQKLLLAVPDDAALLIVGDVDQLPSVGPGAVLGDIIASGVVSVITLTEIFRQAAASEIILNAHRINRGEMPLNAEAGTETDFYLVRASGPEDIHAKLMQVVTERIPKRFGFDPVKDIQVLTPMNRGGLGTQALNNSLQQALNSTEGPGVTRYGTRFAVGDKVIQLSNNYDKEVFNGDIGMITDLDEEQGILEVEFASVMVSYDFAELDELSLAYATTIHKSQGSEYPAVVIPLSMQHYMLLQRNLLYTAVTRGRDLVMVIAESRAVGTAVNNKAAGGRLTNLAERIRRECS</sequence>
<dbReference type="InterPro" id="IPR050534">
    <property type="entry name" value="Coronavir_polyprotein_1ab"/>
</dbReference>
<organism evidence="5 6">
    <name type="scientific">Prosthecochloris vibrioformis</name>
    <name type="common">Chlorobium vibrioforme</name>
    <dbReference type="NCBI Taxonomy" id="1098"/>
    <lineage>
        <taxon>Bacteria</taxon>
        <taxon>Pseudomonadati</taxon>
        <taxon>Chlorobiota</taxon>
        <taxon>Chlorobiia</taxon>
        <taxon>Chlorobiales</taxon>
        <taxon>Chlorobiaceae</taxon>
        <taxon>Prosthecochloris</taxon>
    </lineage>
</organism>
<dbReference type="InterPro" id="IPR027785">
    <property type="entry name" value="UvrD-like_helicase_C"/>
</dbReference>
<dbReference type="CDD" id="cd17933">
    <property type="entry name" value="DEXSc_RecD-like"/>
    <property type="match status" value="1"/>
</dbReference>
<evidence type="ECO:0000313" key="6">
    <source>
        <dbReference type="Proteomes" id="UP000309544"/>
    </source>
</evidence>
<dbReference type="Pfam" id="PF14520">
    <property type="entry name" value="HHH_5"/>
    <property type="match status" value="1"/>
</dbReference>
<dbReference type="AlphaFoldDB" id="A0A5C4RXY8"/>
<dbReference type="Pfam" id="PF13245">
    <property type="entry name" value="AAA_19"/>
    <property type="match status" value="1"/>
</dbReference>
<evidence type="ECO:0000256" key="3">
    <source>
        <dbReference type="HAMAP-Rule" id="MF_01488"/>
    </source>
</evidence>
<dbReference type="GO" id="GO:0043139">
    <property type="term" value="F:5'-3' DNA helicase activity"/>
    <property type="evidence" value="ECO:0007669"/>
    <property type="project" value="UniProtKB-UniRule"/>
</dbReference>
<dbReference type="SUPFAM" id="SSF47781">
    <property type="entry name" value="RuvA domain 2-like"/>
    <property type="match status" value="1"/>
</dbReference>
<feature type="binding site" evidence="3">
    <location>
        <begin position="346"/>
        <end position="350"/>
    </location>
    <ligand>
        <name>ATP</name>
        <dbReference type="ChEBI" id="CHEBI:30616"/>
    </ligand>
</feature>
<gene>
    <name evidence="3" type="primary">recD2</name>
    <name evidence="5" type="ORF">FGF68_09615</name>
</gene>
<dbReference type="GO" id="GO:0003677">
    <property type="term" value="F:DNA binding"/>
    <property type="evidence" value="ECO:0007669"/>
    <property type="project" value="UniProtKB-UniRule"/>
</dbReference>
<dbReference type="EC" id="5.6.2.3" evidence="3"/>
<keyword evidence="6" id="KW-1185">Reference proteome</keyword>
<dbReference type="InterPro" id="IPR003593">
    <property type="entry name" value="AAA+_ATPase"/>
</dbReference>
<keyword evidence="2 3" id="KW-0067">ATP-binding</keyword>
<dbReference type="InterPro" id="IPR027417">
    <property type="entry name" value="P-loop_NTPase"/>
</dbReference>
<dbReference type="NCBIfam" id="TIGR01448">
    <property type="entry name" value="recD_rel"/>
    <property type="match status" value="1"/>
</dbReference>
<dbReference type="Pfam" id="PF18335">
    <property type="entry name" value="SH3_13"/>
    <property type="match status" value="1"/>
</dbReference>
<comment type="catalytic activity">
    <reaction evidence="3">
        <text>ATP + H2O = ADP + phosphate + H(+)</text>
        <dbReference type="Rhea" id="RHEA:13065"/>
        <dbReference type="ChEBI" id="CHEBI:15377"/>
        <dbReference type="ChEBI" id="CHEBI:15378"/>
        <dbReference type="ChEBI" id="CHEBI:30616"/>
        <dbReference type="ChEBI" id="CHEBI:43474"/>
        <dbReference type="ChEBI" id="CHEBI:456216"/>
        <dbReference type="EC" id="5.6.2.3"/>
    </reaction>
</comment>
<reference evidence="5 6" key="1">
    <citation type="submission" date="2019-05" db="EMBL/GenBank/DDBJ databases">
        <title>Draft Whole-Genome sequence of the green sulfur bacterium Prosthecochloris vibrioformis DSM 260.</title>
        <authorList>
            <person name="Meyer T.E."/>
            <person name="Kyndt J.A."/>
        </authorList>
    </citation>
    <scope>NUCLEOTIDE SEQUENCE [LARGE SCALE GENOMIC DNA]</scope>
    <source>
        <strain evidence="5 6">DSM 260</strain>
    </source>
</reference>
<evidence type="ECO:0000313" key="5">
    <source>
        <dbReference type="EMBL" id="TNJ35924.1"/>
    </source>
</evidence>
<dbReference type="InterPro" id="IPR029493">
    <property type="entry name" value="RecD2-like_HHH"/>
</dbReference>
<dbReference type="EMBL" id="VDCI01000010">
    <property type="protein sequence ID" value="TNJ35924.1"/>
    <property type="molecule type" value="Genomic_DNA"/>
</dbReference>
<protein>
    <recommendedName>
        <fullName evidence="3">ATP-dependent RecD2 DNA helicase</fullName>
        <ecNumber evidence="3">5.6.2.3</ecNumber>
    </recommendedName>
    <alternativeName>
        <fullName evidence="3">DNA 5'-3' helicase subunit RecD2</fullName>
    </alternativeName>
</protein>
<evidence type="ECO:0000256" key="1">
    <source>
        <dbReference type="ARBA" id="ARBA00022741"/>
    </source>
</evidence>
<evidence type="ECO:0000259" key="4">
    <source>
        <dbReference type="SMART" id="SM00382"/>
    </source>
</evidence>
<dbReference type="PANTHER" id="PTHR43788">
    <property type="entry name" value="DNA2/NAM7 HELICASE FAMILY MEMBER"/>
    <property type="match status" value="1"/>
</dbReference>
<dbReference type="GO" id="GO:0017116">
    <property type="term" value="F:single-stranded DNA helicase activity"/>
    <property type="evidence" value="ECO:0007669"/>
    <property type="project" value="TreeGrafter"/>
</dbReference>
<keyword evidence="3" id="KW-0238">DNA-binding</keyword>
<dbReference type="Gene3D" id="3.40.50.300">
    <property type="entry name" value="P-loop containing nucleotide triphosphate hydrolases"/>
    <property type="match status" value="2"/>
</dbReference>
<accession>A0A5C4RXY8</accession>
<dbReference type="InterPro" id="IPR041451">
    <property type="entry name" value="RecD2_SH13"/>
</dbReference>
<dbReference type="InterPro" id="IPR055446">
    <property type="entry name" value="RecD2_N_OB"/>
</dbReference>
<dbReference type="InterPro" id="IPR006345">
    <property type="entry name" value="RecD2"/>
</dbReference>
<dbReference type="Gene3D" id="1.10.150.20">
    <property type="entry name" value="5' to 3' exonuclease, C-terminal subdomain"/>
    <property type="match status" value="1"/>
</dbReference>
<dbReference type="GO" id="GO:0006310">
    <property type="term" value="P:DNA recombination"/>
    <property type="evidence" value="ECO:0007669"/>
    <property type="project" value="InterPro"/>
</dbReference>
<keyword evidence="3 5" id="KW-0347">Helicase</keyword>
<dbReference type="SUPFAM" id="SSF52540">
    <property type="entry name" value="P-loop containing nucleoside triphosphate hydrolases"/>
    <property type="match status" value="1"/>
</dbReference>